<dbReference type="InterPro" id="IPR032245">
    <property type="entry name" value="RMI2"/>
</dbReference>
<reference evidence="1 2" key="1">
    <citation type="submission" date="2024-03" db="EMBL/GenBank/DDBJ databases">
        <title>Complete genome sequence of the green alga Chloropicon roscoffensis RCC1871.</title>
        <authorList>
            <person name="Lemieux C."/>
            <person name="Pombert J.-F."/>
            <person name="Otis C."/>
            <person name="Turmel M."/>
        </authorList>
    </citation>
    <scope>NUCLEOTIDE SEQUENCE [LARGE SCALE GENOMIC DNA]</scope>
    <source>
        <strain evidence="1 2">RCC1871</strain>
    </source>
</reference>
<evidence type="ECO:0000313" key="1">
    <source>
        <dbReference type="EMBL" id="WZN60840.1"/>
    </source>
</evidence>
<dbReference type="AlphaFoldDB" id="A0AAX4P457"/>
<gene>
    <name evidence="1" type="ORF">HKI87_03g23740</name>
</gene>
<dbReference type="PANTHER" id="PTHR33962:SF1">
    <property type="entry name" value="RECQ-MEDIATED GENOME INSTABILITY PROTEIN 2"/>
    <property type="match status" value="1"/>
</dbReference>
<evidence type="ECO:0000313" key="2">
    <source>
        <dbReference type="Proteomes" id="UP001472866"/>
    </source>
</evidence>
<sequence length="164" mass="17648">MGVQGTPSSEDVSQSQAKVPAAKVLVGPLSRRVAELAREGRRLSDSGAGSFACDLGSSEFRFGRAWVQGVVVDTTQSSFVVDDGTGTLAVDTRAISKQLARRKVDFLHPKPGDYVMCVGAVIPPDAVIAKVTLKAHKVIAIDDPNRESLWHAETLHLYRKVYST</sequence>
<keyword evidence="2" id="KW-1185">Reference proteome</keyword>
<protein>
    <submittedName>
        <fullName evidence="1">RecQ-mediated genome instability protein</fullName>
    </submittedName>
</protein>
<name>A0AAX4P457_9CHLO</name>
<dbReference type="EMBL" id="CP151503">
    <property type="protein sequence ID" value="WZN60840.1"/>
    <property type="molecule type" value="Genomic_DNA"/>
</dbReference>
<dbReference type="GO" id="GO:0016607">
    <property type="term" value="C:nuclear speck"/>
    <property type="evidence" value="ECO:0007669"/>
    <property type="project" value="TreeGrafter"/>
</dbReference>
<dbReference type="Pfam" id="PF16100">
    <property type="entry name" value="RMI2"/>
    <property type="match status" value="1"/>
</dbReference>
<dbReference type="GO" id="GO:2000042">
    <property type="term" value="P:negative regulation of double-strand break repair via homologous recombination"/>
    <property type="evidence" value="ECO:0007669"/>
    <property type="project" value="TreeGrafter"/>
</dbReference>
<dbReference type="GO" id="GO:0006281">
    <property type="term" value="P:DNA repair"/>
    <property type="evidence" value="ECO:0007669"/>
    <property type="project" value="TreeGrafter"/>
</dbReference>
<dbReference type="Proteomes" id="UP001472866">
    <property type="component" value="Chromosome 03"/>
</dbReference>
<dbReference type="Gene3D" id="2.40.50.140">
    <property type="entry name" value="Nucleic acid-binding proteins"/>
    <property type="match status" value="1"/>
</dbReference>
<dbReference type="GO" id="GO:0033045">
    <property type="term" value="P:regulation of sister chromatid segregation"/>
    <property type="evidence" value="ECO:0007669"/>
    <property type="project" value="TreeGrafter"/>
</dbReference>
<accession>A0AAX4P457</accession>
<dbReference type="InterPro" id="IPR012340">
    <property type="entry name" value="NA-bd_OB-fold"/>
</dbReference>
<dbReference type="GO" id="GO:0043007">
    <property type="term" value="P:maintenance of rDNA"/>
    <property type="evidence" value="ECO:0007669"/>
    <property type="project" value="TreeGrafter"/>
</dbReference>
<dbReference type="PANTHER" id="PTHR33962">
    <property type="entry name" value="RECQ-MEDIATED GENOME INSTABILITY PROTEIN 2 RMI2"/>
    <property type="match status" value="1"/>
</dbReference>
<organism evidence="1 2">
    <name type="scientific">Chloropicon roscoffensis</name>
    <dbReference type="NCBI Taxonomy" id="1461544"/>
    <lineage>
        <taxon>Eukaryota</taxon>
        <taxon>Viridiplantae</taxon>
        <taxon>Chlorophyta</taxon>
        <taxon>Chloropicophyceae</taxon>
        <taxon>Chloropicales</taxon>
        <taxon>Chloropicaceae</taxon>
        <taxon>Chloropicon</taxon>
    </lineage>
</organism>
<proteinExistence type="predicted"/>
<dbReference type="GO" id="GO:0005829">
    <property type="term" value="C:cytosol"/>
    <property type="evidence" value="ECO:0007669"/>
    <property type="project" value="TreeGrafter"/>
</dbReference>